<organism evidence="4 5">
    <name type="scientific">Flavobacterium caeni</name>
    <dbReference type="NCBI Taxonomy" id="490189"/>
    <lineage>
        <taxon>Bacteria</taxon>
        <taxon>Pseudomonadati</taxon>
        <taxon>Bacteroidota</taxon>
        <taxon>Flavobacteriia</taxon>
        <taxon>Flavobacteriales</taxon>
        <taxon>Flavobacteriaceae</taxon>
        <taxon>Flavobacterium</taxon>
    </lineage>
</organism>
<keyword evidence="2" id="KW-0227">DNA damage</keyword>
<evidence type="ECO:0000313" key="5">
    <source>
        <dbReference type="Proteomes" id="UP000199354"/>
    </source>
</evidence>
<accession>A0A1G5B1D7</accession>
<protein>
    <submittedName>
        <fullName evidence="4">Protein ImuB</fullName>
    </submittedName>
</protein>
<dbReference type="InterPro" id="IPR050356">
    <property type="entry name" value="SulA_CellDiv_inhibitor"/>
</dbReference>
<name>A0A1G5B1D7_9FLAO</name>
<evidence type="ECO:0000313" key="4">
    <source>
        <dbReference type="EMBL" id="SCX83983.1"/>
    </source>
</evidence>
<dbReference type="RefSeq" id="WP_211516800.1">
    <property type="nucleotide sequence ID" value="NZ_FMVF01000002.1"/>
</dbReference>
<dbReference type="PROSITE" id="PS50173">
    <property type="entry name" value="UMUC"/>
    <property type="match status" value="1"/>
</dbReference>
<evidence type="ECO:0000256" key="2">
    <source>
        <dbReference type="ARBA" id="ARBA00022763"/>
    </source>
</evidence>
<evidence type="ECO:0000256" key="1">
    <source>
        <dbReference type="ARBA" id="ARBA00010945"/>
    </source>
</evidence>
<dbReference type="GO" id="GO:0006281">
    <property type="term" value="P:DNA repair"/>
    <property type="evidence" value="ECO:0007669"/>
    <property type="project" value="InterPro"/>
</dbReference>
<dbReference type="Proteomes" id="UP000199354">
    <property type="component" value="Unassembled WGS sequence"/>
</dbReference>
<dbReference type="InterPro" id="IPR043502">
    <property type="entry name" value="DNA/RNA_pol_sf"/>
</dbReference>
<keyword evidence="5" id="KW-1185">Reference proteome</keyword>
<dbReference type="CDD" id="cd03468">
    <property type="entry name" value="PolY_like"/>
    <property type="match status" value="1"/>
</dbReference>
<dbReference type="AlphaFoldDB" id="A0A1G5B1D7"/>
<gene>
    <name evidence="4" type="ORF">SAMN02927903_00221</name>
</gene>
<dbReference type="InterPro" id="IPR001126">
    <property type="entry name" value="UmuC"/>
</dbReference>
<dbReference type="InterPro" id="IPR043128">
    <property type="entry name" value="Rev_trsase/Diguanyl_cyclase"/>
</dbReference>
<feature type="domain" description="UmuC" evidence="3">
    <location>
        <begin position="4"/>
        <end position="72"/>
    </location>
</feature>
<sequence length="496" mass="55992">MSRYVYLFFPHLLAEYATRKNPELREVPLVLASPDRGRMVVDSVNVRAFQKGIRAGMVLADCKALYPELHMVETEPGRAGKLLHALAEWCVGYTPFVAVDQDGLVLDASGCTHLWGGERGYLENIRNRLEAYGYTVRMAMADTIGTAWAAAHFGKPFHIVPPEGQREALRQLPAAALRLEPDVLARLRKLGLRHIVSFMDMPRQALRRRFGPSLSFRLDQALGQEVEWVVPIAPVEPYQERLCCAEPITTATGIAIALNRLLEALCLRLSQEAMGLRHAVFKTFRIDGNIQQIEIGTGQPSCDPAHLLRLFEHRIATLEPDLGFELFVLEASRVAPIAHEQSTIWAVSSQSDKKVAELLDRVTAKTGAGKVSRYLPVEHHWPERSIKEAAPLWEKPATAWRTNQPRPVALLPSPESIEVTAVLPDNPPMLFRHKGKLHTVAKSDGPERIEQEWWRADGNYRDYYCVEDEEGARYWVFRSGPYVKGQLQWFLHGFFA</sequence>
<dbReference type="Gene3D" id="3.30.70.270">
    <property type="match status" value="1"/>
</dbReference>
<dbReference type="PANTHER" id="PTHR35369:SF2">
    <property type="entry name" value="BLR3025 PROTEIN"/>
    <property type="match status" value="1"/>
</dbReference>
<dbReference type="SUPFAM" id="SSF56672">
    <property type="entry name" value="DNA/RNA polymerases"/>
    <property type="match status" value="1"/>
</dbReference>
<dbReference type="PANTHER" id="PTHR35369">
    <property type="entry name" value="BLR3025 PROTEIN-RELATED"/>
    <property type="match status" value="1"/>
</dbReference>
<evidence type="ECO:0000259" key="3">
    <source>
        <dbReference type="PROSITE" id="PS50173"/>
    </source>
</evidence>
<comment type="similarity">
    <text evidence="1">Belongs to the DNA polymerase type-Y family.</text>
</comment>
<dbReference type="STRING" id="490189.SAMN02927903_00221"/>
<dbReference type="Pfam" id="PF00817">
    <property type="entry name" value="IMS"/>
    <property type="match status" value="1"/>
</dbReference>
<reference evidence="4 5" key="1">
    <citation type="submission" date="2016-10" db="EMBL/GenBank/DDBJ databases">
        <authorList>
            <person name="de Groot N.N."/>
        </authorList>
    </citation>
    <scope>NUCLEOTIDE SEQUENCE [LARGE SCALE GENOMIC DNA]</scope>
    <source>
        <strain evidence="4 5">CGMCC 1.7031</strain>
    </source>
</reference>
<dbReference type="EMBL" id="FMVF01000002">
    <property type="protein sequence ID" value="SCX83983.1"/>
    <property type="molecule type" value="Genomic_DNA"/>
</dbReference>
<proteinExistence type="inferred from homology"/>
<dbReference type="Gene3D" id="3.40.1170.60">
    <property type="match status" value="1"/>
</dbReference>